<protein>
    <submittedName>
        <fullName evidence="2">Uncharacterized protein</fullName>
    </submittedName>
</protein>
<proteinExistence type="predicted"/>
<accession>A0A2S9ZVZ6</accession>
<feature type="compositionally biased region" description="Basic and acidic residues" evidence="1">
    <location>
        <begin position="124"/>
        <end position="133"/>
    </location>
</feature>
<gene>
    <name evidence="2" type="ORF">AAT19DRAFT_11580</name>
</gene>
<dbReference type="Proteomes" id="UP000239560">
    <property type="component" value="Unassembled WGS sequence"/>
</dbReference>
<feature type="compositionally biased region" description="Acidic residues" evidence="1">
    <location>
        <begin position="514"/>
        <end position="525"/>
    </location>
</feature>
<evidence type="ECO:0000256" key="1">
    <source>
        <dbReference type="SAM" id="MobiDB-lite"/>
    </source>
</evidence>
<dbReference type="EMBL" id="LCTV02000017">
    <property type="protein sequence ID" value="PRQ69927.1"/>
    <property type="molecule type" value="Genomic_DNA"/>
</dbReference>
<feature type="compositionally biased region" description="Gly residues" evidence="1">
    <location>
        <begin position="486"/>
        <end position="501"/>
    </location>
</feature>
<feature type="compositionally biased region" description="Basic and acidic residues" evidence="1">
    <location>
        <begin position="526"/>
        <end position="538"/>
    </location>
</feature>
<sequence>MTAPPHSATHKLTQTHTQRPPTPPSSTSDSGSPPPRRNRDARDSHNANSRSHERMGDFDPLEGYTQEEQGREGPARGDGLRRRRSRAGGEGSYNEEGAGSDQSRRARRSRQSLRSGGKGVALEPPRDPDLFLSDDDFHEHLEAEKTSGWHHLPLILVALPPLGAIVHGRAENWSDAIVLALVVFYLHQLIKVPWDLYYASYTRTVLPSSLSPTLPPEDPSVTALRASSSRSLRRAELFSLLLTFLVPAVGASILHYARGLLSDPERYINRFLIGLFVVGSSVKPVGHAVKLLKRHSLYHQTLVHYPSTEIALLSSRIEHLESRLTSLQSSTSSQPSQPSTSPEEVNTLSRALRRTQLSLQNTKLESEEKTREVVEAVGEVVRVVEKQEEELELLRGLVDQLSSTQATAASGSYARRGLVSGVLRALLMHFAYPPPSSQHSRDHGLVTRLALLPVSLPATIASWTLQTGARGAVGMLGWREDEYEGGMKGGGTRRLGGAGGKSRGRGLPAPRAYDDDEDEETEGEREEAARYARKERGWVDVGPRAAAARPPAMAARKVRPVTTAAGGGRRNR</sequence>
<organism evidence="2 3">
    <name type="scientific">Rhodotorula toruloides</name>
    <name type="common">Yeast</name>
    <name type="synonym">Rhodosporidium toruloides</name>
    <dbReference type="NCBI Taxonomy" id="5286"/>
    <lineage>
        <taxon>Eukaryota</taxon>
        <taxon>Fungi</taxon>
        <taxon>Dikarya</taxon>
        <taxon>Basidiomycota</taxon>
        <taxon>Pucciniomycotina</taxon>
        <taxon>Microbotryomycetes</taxon>
        <taxon>Sporidiobolales</taxon>
        <taxon>Sporidiobolaceae</taxon>
        <taxon>Rhodotorula</taxon>
    </lineage>
</organism>
<dbReference type="AlphaFoldDB" id="A0A2S9ZVZ6"/>
<dbReference type="OrthoDB" id="10263751at2759"/>
<feature type="region of interest" description="Disordered" evidence="1">
    <location>
        <begin position="1"/>
        <end position="133"/>
    </location>
</feature>
<evidence type="ECO:0000313" key="3">
    <source>
        <dbReference type="Proteomes" id="UP000239560"/>
    </source>
</evidence>
<dbReference type="PANTHER" id="PTHR42032">
    <property type="entry name" value="YALI0E30679P"/>
    <property type="match status" value="1"/>
</dbReference>
<feature type="region of interest" description="Disordered" evidence="1">
    <location>
        <begin position="483"/>
        <end position="572"/>
    </location>
</feature>
<feature type="compositionally biased region" description="Basic and acidic residues" evidence="1">
    <location>
        <begin position="68"/>
        <end position="80"/>
    </location>
</feature>
<evidence type="ECO:0000313" key="2">
    <source>
        <dbReference type="EMBL" id="PRQ69927.1"/>
    </source>
</evidence>
<dbReference type="PANTHER" id="PTHR42032:SF1">
    <property type="entry name" value="YALI0E30679P"/>
    <property type="match status" value="1"/>
</dbReference>
<name>A0A2S9ZVZ6_RHOTO</name>
<comment type="caution">
    <text evidence="2">The sequence shown here is derived from an EMBL/GenBank/DDBJ whole genome shotgun (WGS) entry which is preliminary data.</text>
</comment>
<feature type="compositionally biased region" description="Low complexity" evidence="1">
    <location>
        <begin position="14"/>
        <end position="31"/>
    </location>
</feature>
<feature type="compositionally biased region" description="Low complexity" evidence="1">
    <location>
        <begin position="539"/>
        <end position="555"/>
    </location>
</feature>
<feature type="compositionally biased region" description="Basic and acidic residues" evidence="1">
    <location>
        <begin position="37"/>
        <end position="57"/>
    </location>
</feature>
<feature type="region of interest" description="Disordered" evidence="1">
    <location>
        <begin position="324"/>
        <end position="344"/>
    </location>
</feature>
<reference evidence="2 3" key="1">
    <citation type="journal article" date="2018" name="Elife">
        <title>Functional genomics of lipid metabolism in the oleaginous yeast Rhodosporidium toruloides.</title>
        <authorList>
            <person name="Coradetti S.T."/>
            <person name="Pinel D."/>
            <person name="Geiselman G."/>
            <person name="Ito M."/>
            <person name="Mondo S."/>
            <person name="Reilly M.C."/>
            <person name="Cheng Y.F."/>
            <person name="Bauer S."/>
            <person name="Grigoriev I."/>
            <person name="Gladden J.M."/>
            <person name="Simmons B.A."/>
            <person name="Brem R."/>
            <person name="Arkin A.P."/>
            <person name="Skerker J.M."/>
        </authorList>
    </citation>
    <scope>NUCLEOTIDE SEQUENCE [LARGE SCALE GENOMIC DNA]</scope>
    <source>
        <strain evidence="2 3">NBRC 0880</strain>
    </source>
</reference>